<feature type="compositionally biased region" description="Basic and acidic residues" evidence="2">
    <location>
        <begin position="176"/>
        <end position="195"/>
    </location>
</feature>
<keyword evidence="4" id="KW-1185">Reference proteome</keyword>
<feature type="compositionally biased region" description="Pro residues" evidence="2">
    <location>
        <begin position="290"/>
        <end position="299"/>
    </location>
</feature>
<feature type="region of interest" description="Disordered" evidence="2">
    <location>
        <begin position="252"/>
        <end position="315"/>
    </location>
</feature>
<protein>
    <submittedName>
        <fullName evidence="3">Uncharacterized protein</fullName>
    </submittedName>
</protein>
<organism evidence="3 4">
    <name type="scientific">Mycena albidolilacea</name>
    <dbReference type="NCBI Taxonomy" id="1033008"/>
    <lineage>
        <taxon>Eukaryota</taxon>
        <taxon>Fungi</taxon>
        <taxon>Dikarya</taxon>
        <taxon>Basidiomycota</taxon>
        <taxon>Agaricomycotina</taxon>
        <taxon>Agaricomycetes</taxon>
        <taxon>Agaricomycetidae</taxon>
        <taxon>Agaricales</taxon>
        <taxon>Marasmiineae</taxon>
        <taxon>Mycenaceae</taxon>
        <taxon>Mycena</taxon>
    </lineage>
</organism>
<keyword evidence="1" id="KW-0175">Coiled coil</keyword>
<dbReference type="AlphaFoldDB" id="A0AAD7E808"/>
<proteinExistence type="predicted"/>
<gene>
    <name evidence="3" type="ORF">DFH08DRAFT_989644</name>
</gene>
<accession>A0AAD7E808</accession>
<feature type="coiled-coil region" evidence="1">
    <location>
        <begin position="50"/>
        <end position="84"/>
    </location>
</feature>
<name>A0AAD7E808_9AGAR</name>
<feature type="region of interest" description="Disordered" evidence="2">
    <location>
        <begin position="174"/>
        <end position="239"/>
    </location>
</feature>
<evidence type="ECO:0000256" key="1">
    <source>
        <dbReference type="SAM" id="Coils"/>
    </source>
</evidence>
<evidence type="ECO:0000313" key="3">
    <source>
        <dbReference type="EMBL" id="KAJ7302268.1"/>
    </source>
</evidence>
<feature type="compositionally biased region" description="Polar residues" evidence="2">
    <location>
        <begin position="305"/>
        <end position="315"/>
    </location>
</feature>
<sequence>MALELSAVKIEASDSDSKDVKLVLSETADNHYAAAVRSLAHARSAAQKQANERTIEIAALNESLANEREQANELEAELVTVKELLVLQRGRAEGLRATVDTAVNEKDPAREVGEREIQTLKQTHASERADFRTRIDALQASTGRERQVPEQQRQAMIEEHRKLMNALKAKYSAFDNHPKIGRDDRAKSCHTEARQPFDASRGCELDPSSVPAKSARTENDSETTPTNQLDTKRARTENNPDWTVVVAVVASSNLNPVVPQKPTPPTVASLAAPQRSSHANDLSRSQTPRPVAPPTPTPAPADFVMTNSEQGRLPN</sequence>
<feature type="compositionally biased region" description="Polar residues" evidence="2">
    <location>
        <begin position="274"/>
        <end position="286"/>
    </location>
</feature>
<dbReference type="EMBL" id="JARIHO010000118">
    <property type="protein sequence ID" value="KAJ7302268.1"/>
    <property type="molecule type" value="Genomic_DNA"/>
</dbReference>
<reference evidence="3" key="1">
    <citation type="submission" date="2023-03" db="EMBL/GenBank/DDBJ databases">
        <title>Massive genome expansion in bonnet fungi (Mycena s.s.) driven by repeated elements and novel gene families across ecological guilds.</title>
        <authorList>
            <consortium name="Lawrence Berkeley National Laboratory"/>
            <person name="Harder C.B."/>
            <person name="Miyauchi S."/>
            <person name="Viragh M."/>
            <person name="Kuo A."/>
            <person name="Thoen E."/>
            <person name="Andreopoulos B."/>
            <person name="Lu D."/>
            <person name="Skrede I."/>
            <person name="Drula E."/>
            <person name="Henrissat B."/>
            <person name="Morin E."/>
            <person name="Kohler A."/>
            <person name="Barry K."/>
            <person name="LaButti K."/>
            <person name="Morin E."/>
            <person name="Salamov A."/>
            <person name="Lipzen A."/>
            <person name="Mereny Z."/>
            <person name="Hegedus B."/>
            <person name="Baldrian P."/>
            <person name="Stursova M."/>
            <person name="Weitz H."/>
            <person name="Taylor A."/>
            <person name="Grigoriev I.V."/>
            <person name="Nagy L.G."/>
            <person name="Martin F."/>
            <person name="Kauserud H."/>
        </authorList>
    </citation>
    <scope>NUCLEOTIDE SEQUENCE</scope>
    <source>
        <strain evidence="3">CBHHK002</strain>
    </source>
</reference>
<comment type="caution">
    <text evidence="3">The sequence shown here is derived from an EMBL/GenBank/DDBJ whole genome shotgun (WGS) entry which is preliminary data.</text>
</comment>
<dbReference type="Proteomes" id="UP001218218">
    <property type="component" value="Unassembled WGS sequence"/>
</dbReference>
<evidence type="ECO:0000313" key="4">
    <source>
        <dbReference type="Proteomes" id="UP001218218"/>
    </source>
</evidence>
<evidence type="ECO:0000256" key="2">
    <source>
        <dbReference type="SAM" id="MobiDB-lite"/>
    </source>
</evidence>